<dbReference type="AlphaFoldDB" id="A0A101M9F4"/>
<evidence type="ECO:0000256" key="1">
    <source>
        <dbReference type="SAM" id="SignalP"/>
    </source>
</evidence>
<organism evidence="2 3">
    <name type="scientific">Penicillium freii</name>
    <dbReference type="NCBI Taxonomy" id="48697"/>
    <lineage>
        <taxon>Eukaryota</taxon>
        <taxon>Fungi</taxon>
        <taxon>Dikarya</taxon>
        <taxon>Ascomycota</taxon>
        <taxon>Pezizomycotina</taxon>
        <taxon>Eurotiomycetes</taxon>
        <taxon>Eurotiomycetidae</taxon>
        <taxon>Eurotiales</taxon>
        <taxon>Aspergillaceae</taxon>
        <taxon>Penicillium</taxon>
    </lineage>
</organism>
<comment type="caution">
    <text evidence="2">The sequence shown here is derived from an EMBL/GenBank/DDBJ whole genome shotgun (WGS) entry which is preliminary data.</text>
</comment>
<feature type="signal peptide" evidence="1">
    <location>
        <begin position="1"/>
        <end position="21"/>
    </location>
</feature>
<gene>
    <name evidence="2" type="ORF">ACN42_g10851</name>
</gene>
<dbReference type="Proteomes" id="UP000055045">
    <property type="component" value="Unassembled WGS sequence"/>
</dbReference>
<proteinExistence type="predicted"/>
<feature type="chain" id="PRO_5007100421" evidence="1">
    <location>
        <begin position="22"/>
        <end position="75"/>
    </location>
</feature>
<keyword evidence="1" id="KW-0732">Signal</keyword>
<reference evidence="2 3" key="1">
    <citation type="submission" date="2015-10" db="EMBL/GenBank/DDBJ databases">
        <title>Genome sequencing of Penicillium freii.</title>
        <authorList>
            <person name="Nguyen H.D."/>
            <person name="Visagie C.M."/>
            <person name="Seifert K.A."/>
        </authorList>
    </citation>
    <scope>NUCLEOTIDE SEQUENCE [LARGE SCALE GENOMIC DNA]</scope>
    <source>
        <strain evidence="2 3">DAOM 242723</strain>
    </source>
</reference>
<sequence>MSSRSPAILTLTPLFFPLLRCSLEFVNPRPRRRRISSSSVHEKGVAEMVPKDIDIAVDPNFYTMKGELDPGDFQS</sequence>
<keyword evidence="3" id="KW-1185">Reference proteome</keyword>
<protein>
    <submittedName>
        <fullName evidence="2">Uncharacterized protein</fullName>
    </submittedName>
</protein>
<name>A0A101M9F4_PENFR</name>
<dbReference type="EMBL" id="LLXE01000500">
    <property type="protein sequence ID" value="KUM56367.1"/>
    <property type="molecule type" value="Genomic_DNA"/>
</dbReference>
<accession>A0A101M9F4</accession>
<evidence type="ECO:0000313" key="2">
    <source>
        <dbReference type="EMBL" id="KUM56367.1"/>
    </source>
</evidence>
<evidence type="ECO:0000313" key="3">
    <source>
        <dbReference type="Proteomes" id="UP000055045"/>
    </source>
</evidence>